<feature type="chain" id="PRO_5015515746" evidence="2">
    <location>
        <begin position="26"/>
        <end position="85"/>
    </location>
</feature>
<feature type="region of interest" description="Disordered" evidence="1">
    <location>
        <begin position="25"/>
        <end position="85"/>
    </location>
</feature>
<evidence type="ECO:0000256" key="1">
    <source>
        <dbReference type="SAM" id="MobiDB-lite"/>
    </source>
</evidence>
<keyword evidence="2" id="KW-0732">Signal</keyword>
<evidence type="ECO:0000256" key="2">
    <source>
        <dbReference type="SAM" id="SignalP"/>
    </source>
</evidence>
<dbReference type="EMBL" id="CM008054">
    <property type="protein sequence ID" value="PAN47162.1"/>
    <property type="molecule type" value="Genomic_DNA"/>
</dbReference>
<organism evidence="3">
    <name type="scientific">Panicum hallii</name>
    <dbReference type="NCBI Taxonomy" id="206008"/>
    <lineage>
        <taxon>Eukaryota</taxon>
        <taxon>Viridiplantae</taxon>
        <taxon>Streptophyta</taxon>
        <taxon>Embryophyta</taxon>
        <taxon>Tracheophyta</taxon>
        <taxon>Spermatophyta</taxon>
        <taxon>Magnoliopsida</taxon>
        <taxon>Liliopsida</taxon>
        <taxon>Poales</taxon>
        <taxon>Poaceae</taxon>
        <taxon>PACMAD clade</taxon>
        <taxon>Panicoideae</taxon>
        <taxon>Panicodae</taxon>
        <taxon>Paniceae</taxon>
        <taxon>Panicinae</taxon>
        <taxon>Panicum</taxon>
        <taxon>Panicum sect. Panicum</taxon>
    </lineage>
</organism>
<reference evidence="3" key="1">
    <citation type="submission" date="2018-04" db="EMBL/GenBank/DDBJ databases">
        <title>WGS assembly of Panicum hallii.</title>
        <authorList>
            <person name="Lovell J."/>
            <person name="Jenkins J."/>
            <person name="Lowry D."/>
            <person name="Mamidi S."/>
            <person name="Sreedasyam A."/>
            <person name="Weng X."/>
            <person name="Barry K."/>
            <person name="Bonette J."/>
            <person name="Campitelli B."/>
            <person name="Daum C."/>
            <person name="Gordon S."/>
            <person name="Gould B."/>
            <person name="Lipzen A."/>
            <person name="Macqueen A."/>
            <person name="Palacio-Mejia J."/>
            <person name="Plott C."/>
            <person name="Shakirov E."/>
            <person name="Shu S."/>
            <person name="Yoshinaga Y."/>
            <person name="Zane M."/>
            <person name="Rokhsar D."/>
            <person name="Grimwood J."/>
            <person name="Schmutz J."/>
            <person name="Juenger T."/>
        </authorList>
    </citation>
    <scope>NUCLEOTIDE SEQUENCE [LARGE SCALE GENOMIC DNA]</scope>
    <source>
        <strain evidence="3">FIL2</strain>
    </source>
</reference>
<sequence length="85" mass="9070">MHRPLSLPYLFGLLRHLFLSHGTAAATSSPRSPFLAVPPPPLPSPHLLRHHLPSPPPPLPQRRREASTGSGAFPSHAASPPLQGS</sequence>
<proteinExistence type="predicted"/>
<name>A0A2S3ILY1_9POAL</name>
<accession>A0A2S3ILY1</accession>
<dbReference type="AlphaFoldDB" id="A0A2S3ILY1"/>
<gene>
    <name evidence="3" type="ORF">PAHAL_9G238300</name>
</gene>
<evidence type="ECO:0000313" key="3">
    <source>
        <dbReference type="EMBL" id="PAN47162.1"/>
    </source>
</evidence>
<feature type="signal peptide" evidence="2">
    <location>
        <begin position="1"/>
        <end position="25"/>
    </location>
</feature>
<protein>
    <submittedName>
        <fullName evidence="3">Uncharacterized protein</fullName>
    </submittedName>
</protein>
<dbReference type="Proteomes" id="UP000243499">
    <property type="component" value="Chromosome 9"/>
</dbReference>
<dbReference type="Gramene" id="PAN47162">
    <property type="protein sequence ID" value="PAN47162"/>
    <property type="gene ID" value="PAHAL_9G238300"/>
</dbReference>